<dbReference type="RefSeq" id="WP_272743827.1">
    <property type="nucleotide sequence ID" value="NZ_JAQQKV010000001.1"/>
</dbReference>
<evidence type="ECO:0000259" key="1">
    <source>
        <dbReference type="Pfam" id="PF10074"/>
    </source>
</evidence>
<evidence type="ECO:0000313" key="3">
    <source>
        <dbReference type="Proteomes" id="UP001218579"/>
    </source>
</evidence>
<dbReference type="EMBL" id="JAQQKV010000001">
    <property type="protein sequence ID" value="MDC7675512.1"/>
    <property type="molecule type" value="Genomic_DNA"/>
</dbReference>
<accession>A0ABT5HGY5</accession>
<dbReference type="Pfam" id="PF10074">
    <property type="entry name" value="RovC_DNA-bd"/>
    <property type="match status" value="1"/>
</dbReference>
<protein>
    <submittedName>
        <fullName evidence="2">DUF2285 domain-containing protein</fullName>
    </submittedName>
</protein>
<reference evidence="2 3" key="1">
    <citation type="submission" date="2023-01" db="EMBL/GenBank/DDBJ databases">
        <title>Novel species of the genus Asticcacaulis isolated from rivers.</title>
        <authorList>
            <person name="Lu H."/>
        </authorList>
    </citation>
    <scope>NUCLEOTIDE SEQUENCE [LARGE SCALE GENOMIC DNA]</scope>
    <source>
        <strain evidence="2 3">LKC15W</strain>
    </source>
</reference>
<evidence type="ECO:0000313" key="2">
    <source>
        <dbReference type="EMBL" id="MDC7675512.1"/>
    </source>
</evidence>
<comment type="caution">
    <text evidence="2">The sequence shown here is derived from an EMBL/GenBank/DDBJ whole genome shotgun (WGS) entry which is preliminary data.</text>
</comment>
<organism evidence="2 3">
    <name type="scientific">Asticcacaulis machinosus</name>
    <dbReference type="NCBI Taxonomy" id="2984211"/>
    <lineage>
        <taxon>Bacteria</taxon>
        <taxon>Pseudomonadati</taxon>
        <taxon>Pseudomonadota</taxon>
        <taxon>Alphaproteobacteria</taxon>
        <taxon>Caulobacterales</taxon>
        <taxon>Caulobacteraceae</taxon>
        <taxon>Asticcacaulis</taxon>
    </lineage>
</organism>
<sequence length="87" mass="9825">MSRPEYLDDVPDGPALTAYDRTHLKLYMRLLDAEAEGADWREIATHLFGIDANATPGTARTLYDRHLSRARWMSEIGYKQLAISSGN</sequence>
<gene>
    <name evidence="2" type="ORF">PQU98_05195</name>
</gene>
<keyword evidence="3" id="KW-1185">Reference proteome</keyword>
<dbReference type="InterPro" id="IPR018754">
    <property type="entry name" value="RovC-like_DNA-bd"/>
</dbReference>
<proteinExistence type="predicted"/>
<name>A0ABT5HGY5_9CAUL</name>
<dbReference type="Proteomes" id="UP001218579">
    <property type="component" value="Unassembled WGS sequence"/>
</dbReference>
<feature type="domain" description="T6SS Transcription factor RovC-like DNA binding" evidence="1">
    <location>
        <begin position="12"/>
        <end position="82"/>
    </location>
</feature>